<dbReference type="GO" id="GO:0106274">
    <property type="term" value="F:NAD+-protein-arginine ADP-ribosyltransferase activity"/>
    <property type="evidence" value="ECO:0007669"/>
    <property type="project" value="UniProtKB-EC"/>
</dbReference>
<keyword evidence="11" id="KW-1185">Reference proteome</keyword>
<evidence type="ECO:0000256" key="7">
    <source>
        <dbReference type="PROSITE-ProRule" id="PRU00504"/>
    </source>
</evidence>
<dbReference type="Gene3D" id="2.120.10.30">
    <property type="entry name" value="TolB, C-terminal domain"/>
    <property type="match status" value="2"/>
</dbReference>
<dbReference type="CDD" id="cd05819">
    <property type="entry name" value="NHL"/>
    <property type="match status" value="1"/>
</dbReference>
<name>A0A814Y2D5_9BILA</name>
<keyword evidence="8" id="KW-0520">NAD</keyword>
<evidence type="ECO:0000256" key="4">
    <source>
        <dbReference type="ARBA" id="ARBA00022695"/>
    </source>
</evidence>
<comment type="catalytic activity">
    <reaction evidence="6 8">
        <text>L-arginyl-[protein] + NAD(+) = N(omega)-(ADP-D-ribosyl)-L-arginyl-[protein] + nicotinamide + H(+)</text>
        <dbReference type="Rhea" id="RHEA:19149"/>
        <dbReference type="Rhea" id="RHEA-COMP:10532"/>
        <dbReference type="Rhea" id="RHEA-COMP:15087"/>
        <dbReference type="ChEBI" id="CHEBI:15378"/>
        <dbReference type="ChEBI" id="CHEBI:17154"/>
        <dbReference type="ChEBI" id="CHEBI:29965"/>
        <dbReference type="ChEBI" id="CHEBI:57540"/>
        <dbReference type="ChEBI" id="CHEBI:142554"/>
        <dbReference type="EC" id="2.4.2.31"/>
    </reaction>
</comment>
<accession>A0A814Y2D5</accession>
<keyword evidence="8" id="KW-0521">NADP</keyword>
<dbReference type="OrthoDB" id="423533at2759"/>
<keyword evidence="4" id="KW-0548">Nucleotidyltransferase</keyword>
<dbReference type="InterPro" id="IPR011042">
    <property type="entry name" value="6-blade_b-propeller_TolB-like"/>
</dbReference>
<dbReference type="Pfam" id="PF01436">
    <property type="entry name" value="NHL"/>
    <property type="match status" value="2"/>
</dbReference>
<dbReference type="EMBL" id="CAJNOM010000529">
    <property type="protein sequence ID" value="CAF1486830.1"/>
    <property type="molecule type" value="Genomic_DNA"/>
</dbReference>
<dbReference type="Gene3D" id="3.90.176.10">
    <property type="entry name" value="Toxin ADP-ribosyltransferase, Chain A, domain 1"/>
    <property type="match status" value="1"/>
</dbReference>
<dbReference type="GO" id="GO:0043161">
    <property type="term" value="P:proteasome-mediated ubiquitin-dependent protein catabolic process"/>
    <property type="evidence" value="ECO:0007669"/>
    <property type="project" value="TreeGrafter"/>
</dbReference>
<reference evidence="9" key="1">
    <citation type="submission" date="2021-02" db="EMBL/GenBank/DDBJ databases">
        <authorList>
            <person name="Nowell W R."/>
        </authorList>
    </citation>
    <scope>NUCLEOTIDE SEQUENCE</scope>
</reference>
<dbReference type="InterPro" id="IPR050952">
    <property type="entry name" value="TRIM-NHL_E3_ligases"/>
</dbReference>
<dbReference type="EC" id="2.4.2.31" evidence="8"/>
<dbReference type="AlphaFoldDB" id="A0A814Y2D5"/>
<evidence type="ECO:0000313" key="11">
    <source>
        <dbReference type="Proteomes" id="UP000663832"/>
    </source>
</evidence>
<dbReference type="PANTHER" id="PTHR24104">
    <property type="entry name" value="E3 UBIQUITIN-PROTEIN LIGASE NHLRC1-RELATED"/>
    <property type="match status" value="1"/>
</dbReference>
<dbReference type="InterPro" id="IPR001258">
    <property type="entry name" value="NHL_repeat"/>
</dbReference>
<proteinExistence type="inferred from homology"/>
<evidence type="ECO:0000313" key="10">
    <source>
        <dbReference type="EMBL" id="CAF1486830.1"/>
    </source>
</evidence>
<evidence type="ECO:0000256" key="8">
    <source>
        <dbReference type="RuleBase" id="RU361228"/>
    </source>
</evidence>
<dbReference type="InterPro" id="IPR000768">
    <property type="entry name" value="ART"/>
</dbReference>
<keyword evidence="3 8" id="KW-0808">Transferase</keyword>
<evidence type="ECO:0000313" key="12">
    <source>
        <dbReference type="Proteomes" id="UP000663877"/>
    </source>
</evidence>
<feature type="repeat" description="NHL" evidence="7">
    <location>
        <begin position="522"/>
        <end position="559"/>
    </location>
</feature>
<evidence type="ECO:0000256" key="1">
    <source>
        <dbReference type="ARBA" id="ARBA00009558"/>
    </source>
</evidence>
<comment type="caution">
    <text evidence="9">The sequence shown here is derived from an EMBL/GenBank/DDBJ whole genome shotgun (WGS) entry which is preliminary data.</text>
</comment>
<evidence type="ECO:0000256" key="6">
    <source>
        <dbReference type="ARBA" id="ARBA00047597"/>
    </source>
</evidence>
<dbReference type="Proteomes" id="UP000663877">
    <property type="component" value="Unassembled WGS sequence"/>
</dbReference>
<dbReference type="PANTHER" id="PTHR24104:SF25">
    <property type="entry name" value="PROTEIN LIN-41"/>
    <property type="match status" value="1"/>
</dbReference>
<dbReference type="Proteomes" id="UP000663832">
    <property type="component" value="Unassembled WGS sequence"/>
</dbReference>
<dbReference type="PROSITE" id="PS51996">
    <property type="entry name" value="TR_MART"/>
    <property type="match status" value="1"/>
</dbReference>
<dbReference type="Pfam" id="PF01129">
    <property type="entry name" value="ART"/>
    <property type="match status" value="1"/>
</dbReference>
<keyword evidence="5" id="KW-0677">Repeat</keyword>
<evidence type="ECO:0000256" key="3">
    <source>
        <dbReference type="ARBA" id="ARBA00022679"/>
    </source>
</evidence>
<dbReference type="GO" id="GO:0016779">
    <property type="term" value="F:nucleotidyltransferase activity"/>
    <property type="evidence" value="ECO:0007669"/>
    <property type="project" value="UniProtKB-KW"/>
</dbReference>
<dbReference type="GO" id="GO:0000209">
    <property type="term" value="P:protein polyubiquitination"/>
    <property type="evidence" value="ECO:0007669"/>
    <property type="project" value="TreeGrafter"/>
</dbReference>
<dbReference type="GO" id="GO:0061630">
    <property type="term" value="F:ubiquitin protein ligase activity"/>
    <property type="evidence" value="ECO:0007669"/>
    <property type="project" value="TreeGrafter"/>
</dbReference>
<dbReference type="EMBL" id="CAJNOI010000280">
    <property type="protein sequence ID" value="CAF1224286.1"/>
    <property type="molecule type" value="Genomic_DNA"/>
</dbReference>
<evidence type="ECO:0000256" key="5">
    <source>
        <dbReference type="ARBA" id="ARBA00022737"/>
    </source>
</evidence>
<dbReference type="SUPFAM" id="SSF56399">
    <property type="entry name" value="ADP-ribosylation"/>
    <property type="match status" value="1"/>
</dbReference>
<sequence>MATAGADDEKSSSERVLRITDIEKEPLELLLPIAGYEQMPLVSLEKAIEPLVPLLPLIRTYAYVAKGRCENPADDLTQDESASIMLYTMEWKPRNQCLYVALNATLRSKDRDQLTPWFLYLRLFLNALLRLPSISRTVFRGVKLDMSKEYATGKTIVWWGFSSCTVIIDVLQSEAFLGKTSERTLFTIECLRGRDIRKHSYFSSEDEILLVPATHFKVVGCLNQGSLNLVHLQEIEPLFPLLQPILPLLVQPSVHCASDIHSNSKWNQKGVTIAGGNGQGDQFHQLSNPCGIYVDDDHQSILIADYWNNRVVEWKWDKNDVEVVVNGNEPGNQLNKLSCPTDVVMDKSDHSLIVCDRDNKRIIRWFRQNPTNSQILISNIDCCRLTLDQDRNLYVSDSQKCEVRQWKKGETEGTIVAGGNGKGHHFNQLNRPTYIFVDQDQSVYVSDCSNHRVMKWMKDGKEGMVVSGGHGEGNSLTQLYQPQGVTVDHLGNVYVADWGNHRIMRWLKESNEGSIILGGNGRGQQSNQFDSPCGLSFDRQGNLYVSDWGNHRVQKFEMDLN</sequence>
<dbReference type="SUPFAM" id="SSF101898">
    <property type="entry name" value="NHL repeat"/>
    <property type="match status" value="1"/>
</dbReference>
<protein>
    <recommendedName>
        <fullName evidence="8">NAD(P)(+)--arginine ADP-ribosyltransferase</fullName>
        <ecNumber evidence="8">2.4.2.31</ecNumber>
    </recommendedName>
    <alternativeName>
        <fullName evidence="8">Mono(ADP-ribosyl)transferase</fullName>
    </alternativeName>
</protein>
<evidence type="ECO:0000313" key="9">
    <source>
        <dbReference type="EMBL" id="CAF1224286.1"/>
    </source>
</evidence>
<dbReference type="GO" id="GO:0008270">
    <property type="term" value="F:zinc ion binding"/>
    <property type="evidence" value="ECO:0007669"/>
    <property type="project" value="UniProtKB-KW"/>
</dbReference>
<keyword evidence="2 8" id="KW-0328">Glycosyltransferase</keyword>
<feature type="repeat" description="NHL" evidence="7">
    <location>
        <begin position="470"/>
        <end position="503"/>
    </location>
</feature>
<organism evidence="9 12">
    <name type="scientific">Adineta steineri</name>
    <dbReference type="NCBI Taxonomy" id="433720"/>
    <lineage>
        <taxon>Eukaryota</taxon>
        <taxon>Metazoa</taxon>
        <taxon>Spiralia</taxon>
        <taxon>Gnathifera</taxon>
        <taxon>Rotifera</taxon>
        <taxon>Eurotatoria</taxon>
        <taxon>Bdelloidea</taxon>
        <taxon>Adinetida</taxon>
        <taxon>Adinetidae</taxon>
        <taxon>Adineta</taxon>
    </lineage>
</organism>
<dbReference type="PROSITE" id="PS51125">
    <property type="entry name" value="NHL"/>
    <property type="match status" value="2"/>
</dbReference>
<gene>
    <name evidence="9" type="ORF">BJG266_LOCUS28154</name>
    <name evidence="10" type="ORF">QVE165_LOCUS42608</name>
</gene>
<evidence type="ECO:0000256" key="2">
    <source>
        <dbReference type="ARBA" id="ARBA00022676"/>
    </source>
</evidence>
<comment type="similarity">
    <text evidence="1 8">Belongs to the Arg-specific ADP-ribosyltransferase family.</text>
</comment>